<dbReference type="InterPro" id="IPR045851">
    <property type="entry name" value="AMP-bd_C_sf"/>
</dbReference>
<organism evidence="5 6">
    <name type="scientific">Nonomuraea salmonea</name>
    <dbReference type="NCBI Taxonomy" id="46181"/>
    <lineage>
        <taxon>Bacteria</taxon>
        <taxon>Bacillati</taxon>
        <taxon>Actinomycetota</taxon>
        <taxon>Actinomycetes</taxon>
        <taxon>Streptosporangiales</taxon>
        <taxon>Streptosporangiaceae</taxon>
        <taxon>Nonomuraea</taxon>
    </lineage>
</organism>
<dbReference type="Gene3D" id="2.30.38.10">
    <property type="entry name" value="Luciferase, Domain 3"/>
    <property type="match status" value="4"/>
</dbReference>
<dbReference type="InterPro" id="IPR036736">
    <property type="entry name" value="ACP-like_sf"/>
</dbReference>
<dbReference type="PROSITE" id="PS00012">
    <property type="entry name" value="PHOSPHOPANTETHEINE"/>
    <property type="match status" value="1"/>
</dbReference>
<dbReference type="InterPro" id="IPR009081">
    <property type="entry name" value="PP-bd_ACP"/>
</dbReference>
<evidence type="ECO:0000313" key="6">
    <source>
        <dbReference type="Proteomes" id="UP001589568"/>
    </source>
</evidence>
<keyword evidence="3" id="KW-0597">Phosphoprotein</keyword>
<proteinExistence type="predicted"/>
<dbReference type="Gene3D" id="3.30.559.30">
    <property type="entry name" value="Nonribosomal peptide synthetase, condensation domain"/>
    <property type="match status" value="4"/>
</dbReference>
<feature type="domain" description="Carrier" evidence="4">
    <location>
        <begin position="3941"/>
        <end position="3995"/>
    </location>
</feature>
<feature type="domain" description="Carrier" evidence="4">
    <location>
        <begin position="2881"/>
        <end position="2955"/>
    </location>
</feature>
<dbReference type="Proteomes" id="UP001589568">
    <property type="component" value="Unassembled WGS sequence"/>
</dbReference>
<dbReference type="InterPro" id="IPR029058">
    <property type="entry name" value="AB_hydrolase_fold"/>
</dbReference>
<dbReference type="Pfam" id="PF00668">
    <property type="entry name" value="Condensation"/>
    <property type="match status" value="4"/>
</dbReference>
<feature type="non-terminal residue" evidence="5">
    <location>
        <position position="3995"/>
    </location>
</feature>
<dbReference type="EMBL" id="JBHMCF010000033">
    <property type="protein sequence ID" value="MFB9473313.1"/>
    <property type="molecule type" value="Genomic_DNA"/>
</dbReference>
<comment type="cofactor">
    <cofactor evidence="1">
        <name>pantetheine 4'-phosphate</name>
        <dbReference type="ChEBI" id="CHEBI:47942"/>
    </cofactor>
</comment>
<dbReference type="CDD" id="cd19540">
    <property type="entry name" value="LCL_NRPS-like"/>
    <property type="match status" value="1"/>
</dbReference>
<dbReference type="InterPro" id="IPR001242">
    <property type="entry name" value="Condensation_dom"/>
</dbReference>
<feature type="domain" description="Carrier" evidence="4">
    <location>
        <begin position="1814"/>
        <end position="1889"/>
    </location>
</feature>
<dbReference type="Gene3D" id="3.40.50.1820">
    <property type="entry name" value="alpha/beta hydrolase"/>
    <property type="match status" value="3"/>
</dbReference>
<dbReference type="SUPFAM" id="SSF52777">
    <property type="entry name" value="CoA-dependent acyltransferases"/>
    <property type="match status" value="7"/>
</dbReference>
<dbReference type="PROSITE" id="PS00455">
    <property type="entry name" value="AMP_BINDING"/>
    <property type="match status" value="4"/>
</dbReference>
<dbReference type="Pfam" id="PF00550">
    <property type="entry name" value="PP-binding"/>
    <property type="match status" value="4"/>
</dbReference>
<dbReference type="Pfam" id="PF00501">
    <property type="entry name" value="AMP-binding"/>
    <property type="match status" value="4"/>
</dbReference>
<dbReference type="Gene3D" id="3.30.559.10">
    <property type="entry name" value="Chloramphenicol acetyltransferase-like domain"/>
    <property type="match status" value="3"/>
</dbReference>
<accession>A0ABV5NSK8</accession>
<keyword evidence="6" id="KW-1185">Reference proteome</keyword>
<dbReference type="Pfam" id="PF13193">
    <property type="entry name" value="AMP-binding_C"/>
    <property type="match status" value="4"/>
</dbReference>
<dbReference type="PROSITE" id="PS50075">
    <property type="entry name" value="CARRIER"/>
    <property type="match status" value="4"/>
</dbReference>
<dbReference type="InterPro" id="IPR000873">
    <property type="entry name" value="AMP-dep_synth/lig_dom"/>
</dbReference>
<dbReference type="InterPro" id="IPR023213">
    <property type="entry name" value="CAT-like_dom_sf"/>
</dbReference>
<dbReference type="PANTHER" id="PTHR45527">
    <property type="entry name" value="NONRIBOSOMAL PEPTIDE SYNTHETASE"/>
    <property type="match status" value="1"/>
</dbReference>
<dbReference type="Gene3D" id="1.10.1200.10">
    <property type="entry name" value="ACP-like"/>
    <property type="match status" value="1"/>
</dbReference>
<dbReference type="Gene3D" id="3.40.50.980">
    <property type="match status" value="8"/>
</dbReference>
<feature type="non-terminal residue" evidence="5">
    <location>
        <position position="1"/>
    </location>
</feature>
<dbReference type="InterPro" id="IPR020806">
    <property type="entry name" value="PKS_PP-bd"/>
</dbReference>
<keyword evidence="2" id="KW-0596">Phosphopantetheine</keyword>
<dbReference type="CDD" id="cd17646">
    <property type="entry name" value="A_NRPS_AB3403-like"/>
    <property type="match status" value="2"/>
</dbReference>
<name>A0ABV5NSK8_9ACTN</name>
<dbReference type="SMART" id="SM00823">
    <property type="entry name" value="PKS_PP"/>
    <property type="match status" value="4"/>
</dbReference>
<reference evidence="5 6" key="1">
    <citation type="submission" date="2024-09" db="EMBL/GenBank/DDBJ databases">
        <authorList>
            <person name="Sun Q."/>
            <person name="Mori K."/>
        </authorList>
    </citation>
    <scope>NUCLEOTIDE SEQUENCE [LARGE SCALE GENOMIC DNA]</scope>
    <source>
        <strain evidence="5 6">JCM 3324</strain>
    </source>
</reference>
<feature type="domain" description="Carrier" evidence="4">
    <location>
        <begin position="742"/>
        <end position="816"/>
    </location>
</feature>
<dbReference type="NCBIfam" id="NF003417">
    <property type="entry name" value="PRK04813.1"/>
    <property type="match status" value="5"/>
</dbReference>
<evidence type="ECO:0000256" key="1">
    <source>
        <dbReference type="ARBA" id="ARBA00001957"/>
    </source>
</evidence>
<dbReference type="InterPro" id="IPR006162">
    <property type="entry name" value="Ppantetheine_attach_site"/>
</dbReference>
<gene>
    <name evidence="5" type="ORF">ACFFR3_27765</name>
</gene>
<dbReference type="NCBIfam" id="TIGR01733">
    <property type="entry name" value="AA-adenyl-dom"/>
    <property type="match status" value="4"/>
</dbReference>
<dbReference type="RefSeq" id="WP_379484098.1">
    <property type="nucleotide sequence ID" value="NZ_JBHMCF010000033.1"/>
</dbReference>
<dbReference type="CDD" id="cd19544">
    <property type="entry name" value="E-C_NRPS"/>
    <property type="match status" value="2"/>
</dbReference>
<dbReference type="Gene3D" id="3.30.300.30">
    <property type="match status" value="4"/>
</dbReference>
<evidence type="ECO:0000256" key="2">
    <source>
        <dbReference type="ARBA" id="ARBA00022450"/>
    </source>
</evidence>
<dbReference type="PANTHER" id="PTHR45527:SF1">
    <property type="entry name" value="FATTY ACID SYNTHASE"/>
    <property type="match status" value="1"/>
</dbReference>
<evidence type="ECO:0000313" key="5">
    <source>
        <dbReference type="EMBL" id="MFB9473313.1"/>
    </source>
</evidence>
<evidence type="ECO:0000259" key="4">
    <source>
        <dbReference type="PROSITE" id="PS50075"/>
    </source>
</evidence>
<dbReference type="InterPro" id="IPR020845">
    <property type="entry name" value="AMP-binding_CS"/>
</dbReference>
<comment type="caution">
    <text evidence="5">The sequence shown here is derived from an EMBL/GenBank/DDBJ whole genome shotgun (WGS) entry which is preliminary data.</text>
</comment>
<sequence length="3995" mass="423678">EVHARLVEVARAEGATTFMVLQAALAVLLAKLGAGTDIPIGTPTAGRTDEALSDLIGFFVNTLVLRTDLSGDPTFREVLGRVRETGLDAHSHQDVPFERLVEELAPARSLARHPLFQVMLTLQNDTGVPLHLPGVTAREISPATAPAKFDLDVAAAEVFDEAGEPAGLRGYVIAAADLFDRDSAERVAERWVRLLDTLVRDVSARLSEVDVLAADEWDQVVWAWNATDAPVPGTSLIGLVEAQAARTPDAVAVVYEGAEVTYAELDERAGRLAGALAAEGVTAESVVGVVMERGVDLVVALLGVLKAGAAYLPVEVELPPERVASMLADAGARVMVCSAATVALVPDGVTALRADDLPPGEPVRGDVLQVDDLPVGEPLGGVVRPGQAAYVIFTSGSTGRPKGVVVPHAGVVNRLAWMQRRLPLEPGDRVLQKTPYGFDVSVWEFFWPLVTGATLVVARPGGHRDPAYLAQLIRDARVSVAHFVPSMLEVFLRQPSAAACDGLRWVVCSGEALPQPLQERFFDVLGGAELHNLYGPTEASVDVTAWRCRNDAPVAIGAPVANTRAYVLDASLRPVPVGVAGELYLAGVQLARGYAGQPGLTAERFMACPYGEPGERMYRTGDRARWRPDGQLEFVGRADDQVKIRGMRVEPGEVQAVIAAHPQVAQAAVVARQEQGGARLVAYVVGAEAGPDEVRSWAGRRLPDYMVPSAVVVLDALPVTVNGKLDRRALPAPQYAAGAGRGPSGPREELLCAGFAHVLGLDRVGVDEDFFALGGHSLLVVSLVEWLREHGLRVPVRALFQTPTVAGLAVAAGAEQAEAPPAAVPEGATRITPEMLPLVELSQAEIDRIVAGVPGGAVNVADVYPLAPLQEGILFHHLLAGTGADAYVLVTVLEFDGRARLDAFTEALQHVIDRHDILRTSVVWEGLDEPVQVVRRHAGLRVHTVELGAGDPVERLIEAAGLSMDLGRAPLIDVHAAQDGQRWLGLIRVHHLVQDHAGQELVLDEVRAFLAGHGDELAAPPPFRGFVAQARGADGEAEHERFFAELLGDVDEPTAPYGVLDVRGHHTATRRARLGLAPDVTARLRRVARALGTSPATVLHLAWARVLAAVAGRDDVVFGTVLFGRMNAGAGADRVPGPFINTLPVRAQVDGTGVVSAVAAMRDRLAGLLEHEHAPLALAQRAGGVAGDTPLFTSLLNYRHNAAGDRTGVAEGIRVVALREWDNYPLSVSVDDDGDALDLLVEGVPPIDPHAVARMLRTTVGNLAGALAEAVDGGAERPLSAVRVLGDDEWDRLLTGWNDTASAVPDGTVARWFEAQAARTPDAVAVVAGGVEVTYAELDARADRLARLLLARQVGPESVVGLVLERGVELVTSLLAVLKAGGAYLPIDPRHPAERIAYMLDDAAATVVITTSGVAGVPGRTLVLDDPAVLAELAALPGGPPPAAPPLPAHPAYVIHTSGSTGRPKGVIVTHGGFANTVAATAERFGARRGSRVAQFASVSFDQFCLEWSVPLVSGATLVVVPQDRRAGADLAAFLAGERVTHVWLPPVVLAGLDEGSIAPGVVVDVGGEACSPELVRTWSADRVMFNSYGPTETAVDAAVWRCRPVTGEVPIGSPIANTRVFVLDGGLEPVPVGVAGELYVAGTGVARGYAGLAGLTAERFVACPHGSAGERMYRTGDLVRWNGEGELEFLGRADDQIKIRGFRIEPGEVRSVLAAHPGVAQAAVIAREDVAGDRRLVAYVVPAAITDAAREDAAGEDAAELGERLRRHAAERLPHYMVPAAVVTLDALPLTINGKLDRKALPAPVYAAGAGRRPASLREELLCGVFAEVLGLAEVGVHDDFFALGGHSLLAVRLVSRVRRLLDVDLGIRTLFEHPTVAALATRLDEADTARPPLTAQERPERLPLSFAQRRLWFIQQLEGLSDTYNIPVALKLTGDVDHPALESALLDVIARHEVLRTVFAVEDGEPCQRVLSPAELDWDLPLVQVPAAELDQAVRKAYRHTFDLAVEPPIKAWLLATDQGERVLVMVLHHIAGDAWSETPLARDLSTAYGARRQGRAPGWEPLPVQYADYAQWQRRLLGDEHDPGSLLARQVAYWRETLAGLPEELPLPFDRPRPAVAGHRGHVTAYRVPAEVHARLAEFARDAGVTTFMVLQAALAVLLNRLGAGRDIPIGVAVAGRMDEALDDLVGFFVNTLVLRTDLSGDPAFREVLDRVRETSLGAYAHQDVPFERLVEELAPARSLSRHPLFQVMLTLQNAEDARLDLPGVRAGALLADTVLETSVPPVAKFDLQVYVREERDERGAPAGLRGVVIAAADLFDAGTAERLADRWTRALTHLAGDPELPTSAVDVLAPEERRQVLTGWNDTAVPRGDATLPALVEAQAARTPGAVAVVCEDGEVTYAELDARANRLARLLIDTGAGPDTVVGVAMDRGIDLIVALLGVLKAGGAYLPLDPGHPVERLAFMAGDAGAHVVLTSGGPAPAGAPCLALDDPVLRARLAELPGEPLRLGERREPLPAHAAYVMYTSGSTGVPKGVVIPHEAAVNRLAWMQERLRLTGDDRVLQKTPTGFDVSLWEVFWPLMVGAALVVARPGGHRDPAYLAGLMRRAGVSVAHFVPSLLEVFLREPELTRGTRLRTVMCGGETLPAALQDRFFQALDGVELHNMYGPTEATVDVTAWRCAPGSPVRIGSPVANTQVYVLDEFLRPAPVGVTGELYLAGVQLARGYAGRPGLTAERFVACPFGGRMYRTGDLARWTADGQIMFLGRTDDQVKIRGVRIEPGEIETVIAAHPEVAHATVVAREDTPGDKRLVAYVVPAGGTDGGTDGELPERVRREAARRLPEYMVPSAVVVLDALPVTVNGKLDRDALPAPERSGGAGRGPADAREELLCEGFAHVLGLERVGVEDDFFALGGHSLLVVSLVEWLRARGVTVSVRAFFQAPTVAGLAAVTGAEPMAVPGRAVPSGASEITPEMLPLVSLSQAEIDRIVAGVEGGAANVADVYPLAPLQEGLLFHHLLAGDGQDVYTRPVVLEFASRARLDEVVGALQRVVDRHDVFRTSLVWEGVREPVQVVWRRAALPVETVETVELDAAGGDLVEQLIAAADPSMDLGRAPLLDVRTARVPGSERWLAMVRMHHLVQDHLGLEILLDEVGAFLTGRGGELGEPVPFRTFVAQARRGGSDEEHERYFAGLLGDVEEPTAPFGLRDAQTGGRAERATSDLDPALESRLREVSRRLGVSPATVMHVVWARVLGAVSGRDDVVFGTVLFGRMNAGPGADRAPGPFMNLLPVRVRLGHADVAAAVAGMRGQLADLLAHEHAPLAVAQRASGVPADLPLFTSIFNYRHNTDGGAELHTRLPGVRVVFTEEPTNYPLSVIVEDNGDGMSVVVDAVAGVDAGAVTGLVRTVVENVVTALESAPETPLAGVGVLDAGGLERLASWGTGPAGSLAGTVAELFEAQVDRDPAAVAVVGDGVEVSFAEVEVRANRLARALLSRGVGAESVVAVALERGVDLIVSLLGVLKAGAAYLPVDVTYPEARIESMIIQAGVRVAVASPGTMDCLPDDIDVVLSNDPGLAGLAGGRLSADERGALRLEQAAYVMFTSGSTGAPKGVVVSHAGVGALIEGQQRWLGVGQGSRVAQFASPGFDTFGWEWLGLLSGASLAIVPEEARLGEALLRTLNASQVTHVTLPPAVLAGLDPAGLDPSVVVAAAGEALPMGVLEGWGAGRRMFNSYGPSETTVDATLWQCASDRVAIGRPVIDTRVWVLDERLTPVPVGVAGEVYVAGPGVARGYVGRPGLTAERFVACPFGGGRMYRTGDVARWDDGELVYVGRADEQVKIRGMRIEPGEVRAVLSRHRWVSDAAVVVREDDSGDKRLVGYLVPAADVGADELTEAVRRFAGERLPEFMVPSALVVLDELPLTVNGKLDRGALPAPEVRRASRGPADAREELLCAAFAEVLGLPEVGVDDDFFVLGGHSLLAVRLVSRIRAVLDVEVE</sequence>
<dbReference type="InterPro" id="IPR010071">
    <property type="entry name" value="AA_adenyl_dom"/>
</dbReference>
<dbReference type="CDD" id="cd05930">
    <property type="entry name" value="A_NRPS"/>
    <property type="match status" value="1"/>
</dbReference>
<dbReference type="InterPro" id="IPR025110">
    <property type="entry name" value="AMP-bd_C"/>
</dbReference>
<dbReference type="SUPFAM" id="SSF47336">
    <property type="entry name" value="ACP-like"/>
    <property type="match status" value="4"/>
</dbReference>
<protein>
    <submittedName>
        <fullName evidence="5">Amino acid adenylation domain-containing protein</fullName>
    </submittedName>
</protein>
<evidence type="ECO:0000256" key="3">
    <source>
        <dbReference type="ARBA" id="ARBA00022553"/>
    </source>
</evidence>
<dbReference type="SUPFAM" id="SSF56801">
    <property type="entry name" value="Acetyl-CoA synthetase-like"/>
    <property type="match status" value="4"/>
</dbReference>